<evidence type="ECO:0000313" key="3">
    <source>
        <dbReference type="Proteomes" id="UP001177769"/>
    </source>
</evidence>
<feature type="domain" description="AB hydrolase-1" evidence="1">
    <location>
        <begin position="9"/>
        <end position="265"/>
    </location>
</feature>
<organism evidence="2 3">
    <name type="scientific">Paucibacter sediminis</name>
    <dbReference type="NCBI Taxonomy" id="3019553"/>
    <lineage>
        <taxon>Bacteria</taxon>
        <taxon>Pseudomonadati</taxon>
        <taxon>Pseudomonadota</taxon>
        <taxon>Betaproteobacteria</taxon>
        <taxon>Burkholderiales</taxon>
        <taxon>Sphaerotilaceae</taxon>
        <taxon>Roseateles</taxon>
    </lineage>
</organism>
<sequence length="286" mass="31999">MKKQAQGTIVFSHANGFPAGCYRVLFEIWERAGWRVAALPRIGHDPKFPVSSNWPHLRDELIHFIEHEVRPRMTTPGPVMLVGHSLGGILSLLTACRRPDLAQGLILLDSPIVAGWRAHSVQVAKATRLMQRVSPGKVSHQRRHEWPDRAAVMEHFASKHKFARWDPRVLQDYVACGFDEAPDGKTVLGFRREIETRIYNTLPHHIEGLIKRHAPRCPVAFVAGTQSEELRQAGATASKALAHGNFHWLEGSHLYPFERPDDTAALVLQLLDSLRSQARVAGAASL</sequence>
<dbReference type="KEGG" id="pais:PFX98_20575"/>
<keyword evidence="3" id="KW-1185">Reference proteome</keyword>
<dbReference type="EMBL" id="CP116346">
    <property type="protein sequence ID" value="WIT11268.1"/>
    <property type="molecule type" value="Genomic_DNA"/>
</dbReference>
<dbReference type="PANTHER" id="PTHR43194">
    <property type="entry name" value="HYDROLASE ALPHA/BETA FOLD FAMILY"/>
    <property type="match status" value="1"/>
</dbReference>
<protein>
    <submittedName>
        <fullName evidence="2">Alpha/beta hydrolase</fullName>
    </submittedName>
</protein>
<proteinExistence type="predicted"/>
<dbReference type="SUPFAM" id="SSF53474">
    <property type="entry name" value="alpha/beta-Hydrolases"/>
    <property type="match status" value="1"/>
</dbReference>
<gene>
    <name evidence="2" type="ORF">PFX98_20575</name>
</gene>
<dbReference type="Proteomes" id="UP001177769">
    <property type="component" value="Chromosome"/>
</dbReference>
<keyword evidence="2" id="KW-0378">Hydrolase</keyword>
<dbReference type="InterPro" id="IPR029058">
    <property type="entry name" value="AB_hydrolase_fold"/>
</dbReference>
<dbReference type="RefSeq" id="WP_285232348.1">
    <property type="nucleotide sequence ID" value="NZ_CP116346.1"/>
</dbReference>
<dbReference type="PANTHER" id="PTHR43194:SF2">
    <property type="entry name" value="PEROXISOMAL MEMBRANE PROTEIN LPX1"/>
    <property type="match status" value="1"/>
</dbReference>
<dbReference type="Pfam" id="PF12697">
    <property type="entry name" value="Abhydrolase_6"/>
    <property type="match status" value="1"/>
</dbReference>
<evidence type="ECO:0000313" key="2">
    <source>
        <dbReference type="EMBL" id="WIT11268.1"/>
    </source>
</evidence>
<reference evidence="2" key="1">
    <citation type="submission" date="2023-01" db="EMBL/GenBank/DDBJ databases">
        <title>Whole genome sequence of Paucibacter sp. S2-9 isolated from pond sediment.</title>
        <authorList>
            <person name="Jung J.Y."/>
        </authorList>
    </citation>
    <scope>NUCLEOTIDE SEQUENCE</scope>
    <source>
        <strain evidence="2">S2-9</strain>
    </source>
</reference>
<dbReference type="Gene3D" id="3.40.50.1820">
    <property type="entry name" value="alpha/beta hydrolase"/>
    <property type="match status" value="1"/>
</dbReference>
<dbReference type="InterPro" id="IPR050228">
    <property type="entry name" value="Carboxylesterase_BioH"/>
</dbReference>
<name>A0AA95NFS3_9BURK</name>
<dbReference type="AlphaFoldDB" id="A0AA95NFS3"/>
<dbReference type="InterPro" id="IPR000073">
    <property type="entry name" value="AB_hydrolase_1"/>
</dbReference>
<accession>A0AA95NFS3</accession>
<evidence type="ECO:0000259" key="1">
    <source>
        <dbReference type="Pfam" id="PF12697"/>
    </source>
</evidence>
<dbReference type="GO" id="GO:0016787">
    <property type="term" value="F:hydrolase activity"/>
    <property type="evidence" value="ECO:0007669"/>
    <property type="project" value="UniProtKB-KW"/>
</dbReference>